<evidence type="ECO:0000313" key="2">
    <source>
        <dbReference type="EMBL" id="MEA5391851.1"/>
    </source>
</evidence>
<proteinExistence type="predicted"/>
<name>A0ABU5RVU2_9CYAN</name>
<gene>
    <name evidence="2" type="ORF">VB738_11345</name>
</gene>
<reference evidence="2 3" key="1">
    <citation type="submission" date="2023-12" db="EMBL/GenBank/DDBJ databases">
        <title>Baltic Sea Cyanobacteria.</title>
        <authorList>
            <person name="Delbaje E."/>
            <person name="Fewer D.P."/>
            <person name="Shishido T.K."/>
        </authorList>
    </citation>
    <scope>NUCLEOTIDE SEQUENCE [LARGE SCALE GENOMIC DNA]</scope>
    <source>
        <strain evidence="2 3">UHCC 0139</strain>
    </source>
</reference>
<keyword evidence="3" id="KW-1185">Reference proteome</keyword>
<feature type="coiled-coil region" evidence="1">
    <location>
        <begin position="126"/>
        <end position="153"/>
    </location>
</feature>
<sequence length="159" mass="16915">MGELSDRFGELMARMAKGDADLFRTVGDQNAAIRQLVDEVAPAEAIGVLSESPQPLLPKEQCHPAALKARFRTAAAAHAHLEAALGPAPTKKKTWDHLSSVFANGAWPAPARSLSASGAGRGGVSEEALAQMEARLLRRIDQLEERVMGLIETLLSGKP</sequence>
<accession>A0ABU5RVU2</accession>
<evidence type="ECO:0000256" key="1">
    <source>
        <dbReference type="SAM" id="Coils"/>
    </source>
</evidence>
<keyword evidence="1" id="KW-0175">Coiled coil</keyword>
<comment type="caution">
    <text evidence="2">The sequence shown here is derived from an EMBL/GenBank/DDBJ whole genome shotgun (WGS) entry which is preliminary data.</text>
</comment>
<dbReference type="Proteomes" id="UP001304461">
    <property type="component" value="Unassembled WGS sequence"/>
</dbReference>
<organism evidence="2 3">
    <name type="scientific">Cyanobium gracile UHCC 0139</name>
    <dbReference type="NCBI Taxonomy" id="3110308"/>
    <lineage>
        <taxon>Bacteria</taxon>
        <taxon>Bacillati</taxon>
        <taxon>Cyanobacteriota</taxon>
        <taxon>Cyanophyceae</taxon>
        <taxon>Synechococcales</taxon>
        <taxon>Prochlorococcaceae</taxon>
        <taxon>Cyanobium</taxon>
    </lineage>
</organism>
<evidence type="ECO:0000313" key="3">
    <source>
        <dbReference type="Proteomes" id="UP001304461"/>
    </source>
</evidence>
<protein>
    <submittedName>
        <fullName evidence="2">Uncharacterized protein</fullName>
    </submittedName>
</protein>
<dbReference type="RefSeq" id="WP_323305834.1">
    <property type="nucleotide sequence ID" value="NZ_JAYGHX010000006.1"/>
</dbReference>
<dbReference type="EMBL" id="JAYGHX010000006">
    <property type="protein sequence ID" value="MEA5391851.1"/>
    <property type="molecule type" value="Genomic_DNA"/>
</dbReference>